<dbReference type="PANTHER" id="PTHR11533">
    <property type="entry name" value="PROTEASE M1 ZINC METALLOPROTEASE"/>
    <property type="match status" value="1"/>
</dbReference>
<dbReference type="RefSeq" id="WP_344005827.1">
    <property type="nucleotide sequence ID" value="NZ_BAAAMY010000004.1"/>
</dbReference>
<evidence type="ECO:0000256" key="13">
    <source>
        <dbReference type="SAM" id="SignalP"/>
    </source>
</evidence>
<dbReference type="InterPro" id="IPR014782">
    <property type="entry name" value="Peptidase_M1_dom"/>
</dbReference>
<comment type="similarity">
    <text evidence="3">Belongs to the peptidase M1 family.</text>
</comment>
<dbReference type="InterPro" id="IPR042097">
    <property type="entry name" value="Aminopeptidase_N-like_N_sf"/>
</dbReference>
<keyword evidence="8" id="KW-0378">Hydrolase</keyword>
<evidence type="ECO:0000256" key="2">
    <source>
        <dbReference type="ARBA" id="ARBA00001947"/>
    </source>
</evidence>
<name>A0ABP5AKW3_9ACTN</name>
<evidence type="ECO:0000313" key="16">
    <source>
        <dbReference type="Proteomes" id="UP001501612"/>
    </source>
</evidence>
<feature type="domain" description="Peptidase M1 membrane alanine aminopeptidase" evidence="14">
    <location>
        <begin position="344"/>
        <end position="492"/>
    </location>
</feature>
<dbReference type="Gene3D" id="2.60.40.1730">
    <property type="entry name" value="tricorn interacting facor f3 domain"/>
    <property type="match status" value="1"/>
</dbReference>
<evidence type="ECO:0000256" key="10">
    <source>
        <dbReference type="ARBA" id="ARBA00023049"/>
    </source>
</evidence>
<protein>
    <recommendedName>
        <fullName evidence="5">Aminopeptidase N</fullName>
        <ecNumber evidence="4">3.4.11.2</ecNumber>
    </recommendedName>
    <alternativeName>
        <fullName evidence="11">Alanine aminopeptidase</fullName>
    </alternativeName>
    <alternativeName>
        <fullName evidence="12">Lysyl aminopeptidase</fullName>
    </alternativeName>
</protein>
<evidence type="ECO:0000256" key="3">
    <source>
        <dbReference type="ARBA" id="ARBA00010136"/>
    </source>
</evidence>
<proteinExistence type="inferred from homology"/>
<evidence type="ECO:0000259" key="14">
    <source>
        <dbReference type="Pfam" id="PF01433"/>
    </source>
</evidence>
<dbReference type="EMBL" id="BAAAMY010000004">
    <property type="protein sequence ID" value="GAA1915028.1"/>
    <property type="molecule type" value="Genomic_DNA"/>
</dbReference>
<reference evidence="16" key="1">
    <citation type="journal article" date="2019" name="Int. J. Syst. Evol. Microbiol.">
        <title>The Global Catalogue of Microorganisms (GCM) 10K type strain sequencing project: providing services to taxonomists for standard genome sequencing and annotation.</title>
        <authorList>
            <consortium name="The Broad Institute Genomics Platform"/>
            <consortium name="The Broad Institute Genome Sequencing Center for Infectious Disease"/>
            <person name="Wu L."/>
            <person name="Ma J."/>
        </authorList>
    </citation>
    <scope>NUCLEOTIDE SEQUENCE [LARGE SCALE GENOMIC DNA]</scope>
    <source>
        <strain evidence="16">JCM 14046</strain>
    </source>
</reference>
<dbReference type="Pfam" id="PF01433">
    <property type="entry name" value="Peptidase_M1"/>
    <property type="match status" value="1"/>
</dbReference>
<evidence type="ECO:0000256" key="7">
    <source>
        <dbReference type="ARBA" id="ARBA00022723"/>
    </source>
</evidence>
<comment type="catalytic activity">
    <reaction evidence="1">
        <text>Release of an N-terminal amino acid, Xaa-|-Yaa- from a peptide, amide or arylamide. Xaa is preferably Ala, but may be most amino acids including Pro (slow action). When a terminal hydrophobic residue is followed by a prolyl residue, the two may be released as an intact Xaa-Pro dipeptide.</text>
        <dbReference type="EC" id="3.4.11.2"/>
    </reaction>
</comment>
<dbReference type="CDD" id="cd09603">
    <property type="entry name" value="M1_APN_like"/>
    <property type="match status" value="1"/>
</dbReference>
<keyword evidence="10" id="KW-0482">Metalloprotease</keyword>
<keyword evidence="7" id="KW-0479">Metal-binding</keyword>
<dbReference type="InterPro" id="IPR001930">
    <property type="entry name" value="Peptidase_M1"/>
</dbReference>
<keyword evidence="16" id="KW-1185">Reference proteome</keyword>
<evidence type="ECO:0000256" key="5">
    <source>
        <dbReference type="ARBA" id="ARBA00015611"/>
    </source>
</evidence>
<dbReference type="SUPFAM" id="SSF55486">
    <property type="entry name" value="Metalloproteases ('zincins'), catalytic domain"/>
    <property type="match status" value="1"/>
</dbReference>
<feature type="chain" id="PRO_5045517438" description="Aminopeptidase N" evidence="13">
    <location>
        <begin position="23"/>
        <end position="719"/>
    </location>
</feature>
<evidence type="ECO:0000256" key="6">
    <source>
        <dbReference type="ARBA" id="ARBA00022670"/>
    </source>
</evidence>
<evidence type="ECO:0000256" key="11">
    <source>
        <dbReference type="ARBA" id="ARBA00029811"/>
    </source>
</evidence>
<evidence type="ECO:0000256" key="4">
    <source>
        <dbReference type="ARBA" id="ARBA00012564"/>
    </source>
</evidence>
<evidence type="ECO:0000256" key="12">
    <source>
        <dbReference type="ARBA" id="ARBA00031533"/>
    </source>
</evidence>
<dbReference type="Proteomes" id="UP001501612">
    <property type="component" value="Unassembled WGS sequence"/>
</dbReference>
<evidence type="ECO:0000256" key="8">
    <source>
        <dbReference type="ARBA" id="ARBA00022801"/>
    </source>
</evidence>
<comment type="caution">
    <text evidence="15">The sequence shown here is derived from an EMBL/GenBank/DDBJ whole genome shotgun (WGS) entry which is preliminary data.</text>
</comment>
<organism evidence="15 16">
    <name type="scientific">Nocardioides lentus</name>
    <dbReference type="NCBI Taxonomy" id="338077"/>
    <lineage>
        <taxon>Bacteria</taxon>
        <taxon>Bacillati</taxon>
        <taxon>Actinomycetota</taxon>
        <taxon>Actinomycetes</taxon>
        <taxon>Propionibacteriales</taxon>
        <taxon>Nocardioidaceae</taxon>
        <taxon>Nocardioides</taxon>
    </lineage>
</organism>
<keyword evidence="9" id="KW-0862">Zinc</keyword>
<dbReference type="Gene3D" id="2.60.40.2700">
    <property type="match status" value="1"/>
</dbReference>
<accession>A0ABP5AKW3</accession>
<gene>
    <name evidence="15" type="ORF">GCM10009737_15520</name>
</gene>
<dbReference type="InterPro" id="IPR050344">
    <property type="entry name" value="Peptidase_M1_aminopeptidases"/>
</dbReference>
<evidence type="ECO:0000313" key="15">
    <source>
        <dbReference type="EMBL" id="GAA1915028.1"/>
    </source>
</evidence>
<comment type="cofactor">
    <cofactor evidence="2">
        <name>Zn(2+)</name>
        <dbReference type="ChEBI" id="CHEBI:29105"/>
    </cofactor>
</comment>
<feature type="signal peptide" evidence="13">
    <location>
        <begin position="1"/>
        <end position="22"/>
    </location>
</feature>
<evidence type="ECO:0000256" key="1">
    <source>
        <dbReference type="ARBA" id="ARBA00000098"/>
    </source>
</evidence>
<dbReference type="PANTHER" id="PTHR11533:SF297">
    <property type="entry name" value="AMINOPEPTIDASE N"/>
    <property type="match status" value="1"/>
</dbReference>
<keyword evidence="13" id="KW-0732">Signal</keyword>
<evidence type="ECO:0000256" key="9">
    <source>
        <dbReference type="ARBA" id="ARBA00022833"/>
    </source>
</evidence>
<dbReference type="EC" id="3.4.11.2" evidence="4"/>
<sequence length="719" mass="76081">MPLIRRTVPATVLLLTAGLAAAVVPATGAAAADPVDGPQTSGDRLFPNVGNGGYDAQHYDLDLAWTPGATLAASTLQATAEMTAETTGSPLRSFSLDFEPGSMTVSEVLVDGVPAAHTLVQDAEAIKHKIVVTPTAPVEGGFSVAITYAGVPTRHVDADGSFEGWNVTDDGATFLNQPIGSMTGYPNNNTPSDKATYTIDVDIPDTITNGAGTGAAAAASNGELVAREPSGTGRTTWRWVQEEPMASELAMISIGKYDVIEADVPLADGRTIREWSFVDSAISTTAKASINVQRNRWTGVLDGLAGIYGPYPGNSTGVVVDRVPGGISYALETQDRSFFPGSVNANTFVHEAAHQWYGNHVAPREWNDLWINEGMATWVPTWFNNEVDPPTSGTTTEGANYVSWNSSPADSANWTVPPAGMTDSADLYGYQSYTRGSQMWEALRLSIGDDDFFTFVRAWQDTYGGGSAGIEEFTALAEEVSGEDLDAFFTDWVRDADKPAWPQRFDLSLSEQAASRPVEPGSTVTYTLTAANRGLSRLTSSTASVELSDVLDDAELDPAGLPEGLTLDGDVLTWAVPGTARRARSEVSFDVTVDDAAAGSRLAAVASPTSLGGFCVSGRACTSDLGVRELRAMTLKPRPKVAGQPVVGRTLRAQPGRHDDGVRLSYRWLAGGRLVAGARGATLVLKPFQRGEAIAVRVVATKPGFERLVRTSAPTAPVR</sequence>
<keyword evidence="6" id="KW-0645">Protease</keyword>
<dbReference type="Gene3D" id="1.10.390.10">
    <property type="entry name" value="Neutral Protease Domain 2"/>
    <property type="match status" value="1"/>
</dbReference>
<dbReference type="PRINTS" id="PR00756">
    <property type="entry name" value="ALADIPTASE"/>
</dbReference>
<dbReference type="SUPFAM" id="SSF63737">
    <property type="entry name" value="Leukotriene A4 hydrolase N-terminal domain"/>
    <property type="match status" value="1"/>
</dbReference>
<dbReference type="InterPro" id="IPR027268">
    <property type="entry name" value="Peptidase_M4/M1_CTD_sf"/>
</dbReference>